<comment type="caution">
    <text evidence="2">The sequence shown here is derived from an EMBL/GenBank/DDBJ whole genome shotgun (WGS) entry which is preliminary data.</text>
</comment>
<feature type="compositionally biased region" description="Basic residues" evidence="1">
    <location>
        <begin position="576"/>
        <end position="585"/>
    </location>
</feature>
<accession>A0A813W4T9</accession>
<dbReference type="EMBL" id="CAJOAX010000186">
    <property type="protein sequence ID" value="CAF3533699.1"/>
    <property type="molecule type" value="Genomic_DNA"/>
</dbReference>
<feature type="compositionally biased region" description="Polar residues" evidence="1">
    <location>
        <begin position="319"/>
        <end position="362"/>
    </location>
</feature>
<feature type="compositionally biased region" description="Basic and acidic residues" evidence="1">
    <location>
        <begin position="436"/>
        <end position="445"/>
    </location>
</feature>
<feature type="compositionally biased region" description="Polar residues" evidence="1">
    <location>
        <begin position="396"/>
        <end position="406"/>
    </location>
</feature>
<feature type="compositionally biased region" description="Basic and acidic residues" evidence="1">
    <location>
        <begin position="586"/>
        <end position="615"/>
    </location>
</feature>
<name>A0A813W4T9_9BILA</name>
<feature type="compositionally biased region" description="Low complexity" evidence="1">
    <location>
        <begin position="170"/>
        <end position="182"/>
    </location>
</feature>
<dbReference type="Proteomes" id="UP000663882">
    <property type="component" value="Unassembled WGS sequence"/>
</dbReference>
<feature type="compositionally biased region" description="Basic residues" evidence="1">
    <location>
        <begin position="451"/>
        <end position="461"/>
    </location>
</feature>
<feature type="region of interest" description="Disordered" evidence="1">
    <location>
        <begin position="538"/>
        <end position="660"/>
    </location>
</feature>
<feature type="compositionally biased region" description="Low complexity" evidence="1">
    <location>
        <begin position="252"/>
        <end position="269"/>
    </location>
</feature>
<feature type="compositionally biased region" description="Low complexity" evidence="1">
    <location>
        <begin position="545"/>
        <end position="558"/>
    </location>
</feature>
<feature type="region of interest" description="Disordered" evidence="1">
    <location>
        <begin position="291"/>
        <end position="471"/>
    </location>
</feature>
<feature type="region of interest" description="Disordered" evidence="1">
    <location>
        <begin position="170"/>
        <end position="217"/>
    </location>
</feature>
<evidence type="ECO:0000256" key="1">
    <source>
        <dbReference type="SAM" id="MobiDB-lite"/>
    </source>
</evidence>
<dbReference type="EMBL" id="CAJNOO010000204">
    <property type="protein sequence ID" value="CAF0855627.1"/>
    <property type="molecule type" value="Genomic_DNA"/>
</dbReference>
<feature type="compositionally biased region" description="Polar residues" evidence="1">
    <location>
        <begin position="291"/>
        <end position="300"/>
    </location>
</feature>
<feature type="region of interest" description="Disordered" evidence="1">
    <location>
        <begin position="252"/>
        <end position="273"/>
    </location>
</feature>
<proteinExistence type="predicted"/>
<gene>
    <name evidence="3" type="ORF">OTI717_LOCUS3449</name>
    <name evidence="2" type="ORF">RFH988_LOCUS6694</name>
</gene>
<reference evidence="2" key="1">
    <citation type="submission" date="2021-02" db="EMBL/GenBank/DDBJ databases">
        <authorList>
            <person name="Nowell W R."/>
        </authorList>
    </citation>
    <scope>NUCLEOTIDE SEQUENCE</scope>
</reference>
<feature type="compositionally biased region" description="Low complexity" evidence="1">
    <location>
        <begin position="633"/>
        <end position="647"/>
    </location>
</feature>
<dbReference type="AlphaFoldDB" id="A0A813W4T9"/>
<dbReference type="Proteomes" id="UP000663823">
    <property type="component" value="Unassembled WGS sequence"/>
</dbReference>
<dbReference type="OrthoDB" id="10054086at2759"/>
<protein>
    <submittedName>
        <fullName evidence="2">Uncharacterized protein</fullName>
    </submittedName>
</protein>
<feature type="compositionally biased region" description="Low complexity" evidence="1">
    <location>
        <begin position="415"/>
        <end position="435"/>
    </location>
</feature>
<evidence type="ECO:0000313" key="3">
    <source>
        <dbReference type="EMBL" id="CAF3533699.1"/>
    </source>
</evidence>
<evidence type="ECO:0000313" key="4">
    <source>
        <dbReference type="Proteomes" id="UP000663882"/>
    </source>
</evidence>
<evidence type="ECO:0000313" key="2">
    <source>
        <dbReference type="EMBL" id="CAF0855627.1"/>
    </source>
</evidence>
<feature type="compositionally biased region" description="Polar residues" evidence="1">
    <location>
        <begin position="616"/>
        <end position="626"/>
    </location>
</feature>
<feature type="compositionally biased region" description="Acidic residues" evidence="1">
    <location>
        <begin position="648"/>
        <end position="660"/>
    </location>
</feature>
<organism evidence="2 4">
    <name type="scientific">Rotaria sordida</name>
    <dbReference type="NCBI Taxonomy" id="392033"/>
    <lineage>
        <taxon>Eukaryota</taxon>
        <taxon>Metazoa</taxon>
        <taxon>Spiralia</taxon>
        <taxon>Gnathifera</taxon>
        <taxon>Rotifera</taxon>
        <taxon>Eurotatoria</taxon>
        <taxon>Bdelloidea</taxon>
        <taxon>Philodinida</taxon>
        <taxon>Philodinidae</taxon>
        <taxon>Rotaria</taxon>
    </lineage>
</organism>
<feature type="compositionally biased region" description="Low complexity" evidence="1">
    <location>
        <begin position="207"/>
        <end position="217"/>
    </location>
</feature>
<feature type="compositionally biased region" description="Basic residues" evidence="1">
    <location>
        <begin position="183"/>
        <end position="196"/>
    </location>
</feature>
<sequence>MTTASSGLSPEAKEFVPLVQNPTPSIPLYVDENTVASIYPSDQQPLMVQTIYPMMITNSKITDNLQFPEIEFHIQPSQQQQFHIDSCTNIQQQQQQSSCNGNTSSTNTSQIVLLPITNPTNSITLTGYYPEPQIIYSTNEQVSTYYPVDYCEQPLINFSLQQPTLITKSNRISSQQQRSTSFRQHHGTNHSIHRPLSRGGNRGGSGHNNNRNSYYDYNNRRNCSSYIQNSGRGNSTNSKRISSYHQHDYNNYYHSSSSLRSRGYLSRTSQQYDERRKDHFHDYYNQENDFYENDSQQSSHINDDGTQFEFRPEDFPSLPINNQPSDKTSSSMIMPTNTKPTSSWNTIVSASRPRSTSPHSVLQSQDQRSDRSRSFNNKLSSNNERKSSIKKPILETKTTTKSPNRASKNHSPEKQQQQQRSQSLINNNPSIIENNIQKDDTKDDGFIQTKQQHRRLKRRNKNKEESSTSLIEQSLTNETAPYILDDENAFPTLGQQTSHLTTTNQKIENDSTQELIHKSNSKTHQTCLTDMFNTLSTTTQENSNHKTSTITINNTTNSFDSKSISKNVKEREQPKSRKSTKLKRSINKEFEDSQKQRQESFSKVIIEKSSDEKIVQNETDTNTENVIETDHQNSNPLSSSSNNSSDTSDYDDAVDNFDDE</sequence>